<evidence type="ECO:0000313" key="4">
    <source>
        <dbReference type="EMBL" id="ODQ44982.1"/>
    </source>
</evidence>
<comment type="subcellular location">
    <subcellularLocation>
        <location evidence="1">Mitochondrion</location>
    </subcellularLocation>
</comment>
<dbReference type="Proteomes" id="UP000094455">
    <property type="component" value="Unassembled WGS sequence"/>
</dbReference>
<dbReference type="PROSITE" id="PS51375">
    <property type="entry name" value="PPR"/>
    <property type="match status" value="1"/>
</dbReference>
<name>A0A1E3NFT8_9ASCO</name>
<gene>
    <name evidence="4" type="ORF">PICMEDRAFT_73781</name>
</gene>
<evidence type="ECO:0000256" key="3">
    <source>
        <dbReference type="PROSITE-ProRule" id="PRU00708"/>
    </source>
</evidence>
<proteinExistence type="predicted"/>
<dbReference type="Pfam" id="PF13041">
    <property type="entry name" value="PPR_2"/>
    <property type="match status" value="1"/>
</dbReference>
<dbReference type="InterPro" id="IPR011990">
    <property type="entry name" value="TPR-like_helical_dom_sf"/>
</dbReference>
<dbReference type="PANTHER" id="PTHR47938">
    <property type="entry name" value="RESPIRATORY COMPLEX I CHAPERONE (CIA84), PUTATIVE (AFU_ORTHOLOGUE AFUA_2G06020)-RELATED"/>
    <property type="match status" value="1"/>
</dbReference>
<evidence type="ECO:0000256" key="1">
    <source>
        <dbReference type="ARBA" id="ARBA00004173"/>
    </source>
</evidence>
<accession>A0A1E3NFT8</accession>
<dbReference type="InterPro" id="IPR002885">
    <property type="entry name" value="PPR_rpt"/>
</dbReference>
<dbReference type="AlphaFoldDB" id="A0A1E3NFT8"/>
<reference evidence="4 5" key="1">
    <citation type="journal article" date="2016" name="Proc. Natl. Acad. Sci. U.S.A.">
        <title>Comparative genomics of biotechnologically important yeasts.</title>
        <authorList>
            <person name="Riley R."/>
            <person name="Haridas S."/>
            <person name="Wolfe K.H."/>
            <person name="Lopes M.R."/>
            <person name="Hittinger C.T."/>
            <person name="Goeker M."/>
            <person name="Salamov A.A."/>
            <person name="Wisecaver J.H."/>
            <person name="Long T.M."/>
            <person name="Calvey C.H."/>
            <person name="Aerts A.L."/>
            <person name="Barry K.W."/>
            <person name="Choi C."/>
            <person name="Clum A."/>
            <person name="Coughlan A.Y."/>
            <person name="Deshpande S."/>
            <person name="Douglass A.P."/>
            <person name="Hanson S.J."/>
            <person name="Klenk H.-P."/>
            <person name="LaButti K.M."/>
            <person name="Lapidus A."/>
            <person name="Lindquist E.A."/>
            <person name="Lipzen A.M."/>
            <person name="Meier-Kolthoff J.P."/>
            <person name="Ohm R.A."/>
            <person name="Otillar R.P."/>
            <person name="Pangilinan J.L."/>
            <person name="Peng Y."/>
            <person name="Rokas A."/>
            <person name="Rosa C.A."/>
            <person name="Scheuner C."/>
            <person name="Sibirny A.A."/>
            <person name="Slot J.C."/>
            <person name="Stielow J.B."/>
            <person name="Sun H."/>
            <person name="Kurtzman C.P."/>
            <person name="Blackwell M."/>
            <person name="Grigoriev I.V."/>
            <person name="Jeffries T.W."/>
        </authorList>
    </citation>
    <scope>NUCLEOTIDE SEQUENCE [LARGE SCALE GENOMIC DNA]</scope>
    <source>
        <strain evidence="4 5">NRRL Y-2026</strain>
    </source>
</reference>
<dbReference type="EMBL" id="KV454005">
    <property type="protein sequence ID" value="ODQ44982.1"/>
    <property type="molecule type" value="Genomic_DNA"/>
</dbReference>
<dbReference type="OrthoDB" id="185373at2759"/>
<keyword evidence="5" id="KW-1185">Reference proteome</keyword>
<protein>
    <recommendedName>
        <fullName evidence="2">Mitochondrial 15S rRNA processing factor CCM1</fullName>
    </recommendedName>
</protein>
<organism evidence="4 5">
    <name type="scientific">Pichia membranifaciens NRRL Y-2026</name>
    <dbReference type="NCBI Taxonomy" id="763406"/>
    <lineage>
        <taxon>Eukaryota</taxon>
        <taxon>Fungi</taxon>
        <taxon>Dikarya</taxon>
        <taxon>Ascomycota</taxon>
        <taxon>Saccharomycotina</taxon>
        <taxon>Pichiomycetes</taxon>
        <taxon>Pichiales</taxon>
        <taxon>Pichiaceae</taxon>
        <taxon>Pichia</taxon>
    </lineage>
</organism>
<dbReference type="GO" id="GO:0003729">
    <property type="term" value="F:mRNA binding"/>
    <property type="evidence" value="ECO:0007669"/>
    <property type="project" value="TreeGrafter"/>
</dbReference>
<dbReference type="GeneID" id="30181272"/>
<dbReference type="RefSeq" id="XP_019016095.1">
    <property type="nucleotide sequence ID" value="XM_019164585.1"/>
</dbReference>
<evidence type="ECO:0000313" key="5">
    <source>
        <dbReference type="Proteomes" id="UP000094455"/>
    </source>
</evidence>
<feature type="repeat" description="PPR" evidence="3">
    <location>
        <begin position="151"/>
        <end position="185"/>
    </location>
</feature>
<sequence length="436" mass="50081">MRGTQNILCTVRSFSTTRTVLGLRTKTKINVALVKKNIPVDRKQLEASALKKRKDFNNTPVKNASAQKLLTQLLGREFPENEPIGPDTPLTAKELITIFSQRNLRLTFKVLGTSGRQIQDSLVVDEDVQKLLAKNDLLRAKQLARMARFQGLFAYGTILQYLLERGQVNDAFEVFMDLKKRGYKTKGRFYNILISGYADSTSKFNGKADISQQKVEQLYRAFQKDHAENNPEISIIHVNSLLKVLRKAKRVDLALHLYDSLKSVRTGKLKLKPDVRTYTEMLRILSGANPEENGVDFTDIVNRAETIFYNAQNNLHIKIDSFLVRAYVSLYAYCDDLKLRGRAITILREWFRICSLEDIQKEVNIKNYSEKIWGQVLAKKGKKVLDANRSPRMLSSEDINSQKKKRFEPDEAVLRMNKELSELFNMPVTYKGNRVH</sequence>
<evidence type="ECO:0000256" key="2">
    <source>
        <dbReference type="ARBA" id="ARBA00044527"/>
    </source>
</evidence>
<dbReference type="STRING" id="763406.A0A1E3NFT8"/>
<dbReference type="GO" id="GO:0005739">
    <property type="term" value="C:mitochondrion"/>
    <property type="evidence" value="ECO:0007669"/>
    <property type="project" value="UniProtKB-SubCell"/>
</dbReference>
<dbReference type="Gene3D" id="1.25.40.10">
    <property type="entry name" value="Tetratricopeptide repeat domain"/>
    <property type="match status" value="1"/>
</dbReference>